<evidence type="ECO:0000313" key="6">
    <source>
        <dbReference type="EMBL" id="MFC5863591.1"/>
    </source>
</evidence>
<reference evidence="7" key="1">
    <citation type="journal article" date="2019" name="Int. J. Syst. Evol. Microbiol.">
        <title>The Global Catalogue of Microorganisms (GCM) 10K type strain sequencing project: providing services to taxonomists for standard genome sequencing and annotation.</title>
        <authorList>
            <consortium name="The Broad Institute Genomics Platform"/>
            <consortium name="The Broad Institute Genome Sequencing Center for Infectious Disease"/>
            <person name="Wu L."/>
            <person name="Ma J."/>
        </authorList>
    </citation>
    <scope>NUCLEOTIDE SEQUENCE [LARGE SCALE GENOMIC DNA]</scope>
    <source>
        <strain evidence="7">JCM 4087</strain>
    </source>
</reference>
<dbReference type="SUPFAM" id="SSF82171">
    <property type="entry name" value="DPP6 N-terminal domain-like"/>
    <property type="match status" value="1"/>
</dbReference>
<dbReference type="InterPro" id="IPR001375">
    <property type="entry name" value="Peptidase_S9_cat"/>
</dbReference>
<dbReference type="SUPFAM" id="SSF53474">
    <property type="entry name" value="alpha/beta-Hydrolases"/>
    <property type="match status" value="1"/>
</dbReference>
<name>A0ABW1EH10_9BACT</name>
<sequence>MKRIAGSSLCSRLVFAFLIIAALHSIPSKAQVNLPPITLDEYLNTTDITGARISPDGSAAVIGTESPDWKNNNFRHALWLWTTRDGLRPLTQSGSDDDAQWSPDGKWIAFLSDRSLSGGDGRDDGSEGSGDAGPRSATGQRDAHSDDKTTRIWLISPAGGEAQPLFRENLDVHAFAWSSDGKTIYFSVTAPLTHEQEETKKEEWKDVIRWREQERGDLLLSLPVAISLANASALSPAHVSGESSKTGQSKKDEPRLPQGAQTLSTTRLAIQEIAPSPDGANVAFLTQSVSHRMEDPADIEIFEVPTNGGATRQITHNQALEAGLKWSSDSQSIYFVVHAAGGSLEGSYRDVEGRLYRLNLTDGKIERLGADFTGSLEDFELLPSGQLIALGLKGTEQQIYQIDGAKTTKLPGIAGSYAGFSAPKNGTALLVRQSSINHPGQVYLATDALHPDQATQLTHFNPIFAQRAQPEWRTYTWKSKDGTPAEGVLIFPPGQKDAKHLRMLTFIHGGPADADGNRFGADWYDWATLAASHGWLVFRPNYRGSSGYGDDFMLQIAPHLVSKPGEDILAGVDALVKDGYADPDKLAIGGYSYGGYMTNWLITETTRFKAAVTGAGAVEHAANWGNDDVTWDDAWYLNGKPWETPELYQSEAALFRMNRVKTPTHIVQGNADVRVSYLEGVTLERALEQLGIPHSFLVFPGEGHSLANNPWHGYIKLREELKWLDKYDPQ</sequence>
<dbReference type="InterPro" id="IPR011659">
    <property type="entry name" value="WD40"/>
</dbReference>
<feature type="chain" id="PRO_5045928429" evidence="4">
    <location>
        <begin position="31"/>
        <end position="730"/>
    </location>
</feature>
<evidence type="ECO:0000259" key="5">
    <source>
        <dbReference type="Pfam" id="PF00326"/>
    </source>
</evidence>
<accession>A0ABW1EH10</accession>
<dbReference type="Pfam" id="PF00326">
    <property type="entry name" value="Peptidase_S9"/>
    <property type="match status" value="1"/>
</dbReference>
<evidence type="ECO:0000313" key="7">
    <source>
        <dbReference type="Proteomes" id="UP001596091"/>
    </source>
</evidence>
<feature type="domain" description="Peptidase S9 prolyl oligopeptidase catalytic" evidence="5">
    <location>
        <begin position="528"/>
        <end position="727"/>
    </location>
</feature>
<keyword evidence="2" id="KW-0720">Serine protease</keyword>
<proteinExistence type="predicted"/>
<dbReference type="InterPro" id="IPR029058">
    <property type="entry name" value="AB_hydrolase_fold"/>
</dbReference>
<evidence type="ECO:0000256" key="4">
    <source>
        <dbReference type="SAM" id="SignalP"/>
    </source>
</evidence>
<dbReference type="PANTHER" id="PTHR42776:SF27">
    <property type="entry name" value="DIPEPTIDYL PEPTIDASE FAMILY MEMBER 6"/>
    <property type="match status" value="1"/>
</dbReference>
<keyword evidence="4" id="KW-0732">Signal</keyword>
<dbReference type="Pfam" id="PF07676">
    <property type="entry name" value="PD40"/>
    <property type="match status" value="2"/>
</dbReference>
<dbReference type="InterPro" id="IPR011042">
    <property type="entry name" value="6-blade_b-propeller_TolB-like"/>
</dbReference>
<dbReference type="Gene3D" id="3.40.50.1820">
    <property type="entry name" value="alpha/beta hydrolase"/>
    <property type="match status" value="1"/>
</dbReference>
<organism evidence="6 7">
    <name type="scientific">Acidicapsa dinghuensis</name>
    <dbReference type="NCBI Taxonomy" id="2218256"/>
    <lineage>
        <taxon>Bacteria</taxon>
        <taxon>Pseudomonadati</taxon>
        <taxon>Acidobacteriota</taxon>
        <taxon>Terriglobia</taxon>
        <taxon>Terriglobales</taxon>
        <taxon>Acidobacteriaceae</taxon>
        <taxon>Acidicapsa</taxon>
    </lineage>
</organism>
<keyword evidence="7" id="KW-1185">Reference proteome</keyword>
<keyword evidence="1" id="KW-0378">Hydrolase</keyword>
<dbReference type="RefSeq" id="WP_263340158.1">
    <property type="nucleotide sequence ID" value="NZ_JAGSYH010000005.1"/>
</dbReference>
<dbReference type="Proteomes" id="UP001596091">
    <property type="component" value="Unassembled WGS sequence"/>
</dbReference>
<feature type="region of interest" description="Disordered" evidence="3">
    <location>
        <begin position="115"/>
        <end position="148"/>
    </location>
</feature>
<keyword evidence="2" id="KW-0645">Protease</keyword>
<dbReference type="EMBL" id="JBHSPH010000005">
    <property type="protein sequence ID" value="MFC5863591.1"/>
    <property type="molecule type" value="Genomic_DNA"/>
</dbReference>
<feature type="signal peptide" evidence="4">
    <location>
        <begin position="1"/>
        <end position="30"/>
    </location>
</feature>
<dbReference type="Gene3D" id="2.120.10.30">
    <property type="entry name" value="TolB, C-terminal domain"/>
    <property type="match status" value="2"/>
</dbReference>
<evidence type="ECO:0000256" key="2">
    <source>
        <dbReference type="ARBA" id="ARBA00022825"/>
    </source>
</evidence>
<feature type="region of interest" description="Disordered" evidence="3">
    <location>
        <begin position="233"/>
        <end position="261"/>
    </location>
</feature>
<dbReference type="PANTHER" id="PTHR42776">
    <property type="entry name" value="SERINE PEPTIDASE S9 FAMILY MEMBER"/>
    <property type="match status" value="1"/>
</dbReference>
<comment type="caution">
    <text evidence="6">The sequence shown here is derived from an EMBL/GenBank/DDBJ whole genome shotgun (WGS) entry which is preliminary data.</text>
</comment>
<evidence type="ECO:0000256" key="1">
    <source>
        <dbReference type="ARBA" id="ARBA00022801"/>
    </source>
</evidence>
<gene>
    <name evidence="6" type="ORF">ACFPT7_14890</name>
</gene>
<protein>
    <submittedName>
        <fullName evidence="6">S9 family peptidase</fullName>
    </submittedName>
</protein>
<evidence type="ECO:0000256" key="3">
    <source>
        <dbReference type="SAM" id="MobiDB-lite"/>
    </source>
</evidence>